<protein>
    <submittedName>
        <fullName evidence="1">Uncharacterized protein</fullName>
    </submittedName>
</protein>
<dbReference type="Proteomes" id="UP001374535">
    <property type="component" value="Chromosome 9"/>
</dbReference>
<reference evidence="1 2" key="1">
    <citation type="journal article" date="2023" name="Life. Sci Alliance">
        <title>Evolutionary insights into 3D genome organization and epigenetic landscape of Vigna mungo.</title>
        <authorList>
            <person name="Junaid A."/>
            <person name="Singh B."/>
            <person name="Bhatia S."/>
        </authorList>
    </citation>
    <scope>NUCLEOTIDE SEQUENCE [LARGE SCALE GENOMIC DNA]</scope>
    <source>
        <strain evidence="1">Urdbean</strain>
    </source>
</reference>
<evidence type="ECO:0000313" key="1">
    <source>
        <dbReference type="EMBL" id="WVY99265.1"/>
    </source>
</evidence>
<gene>
    <name evidence="1" type="ORF">V8G54_031416</name>
</gene>
<evidence type="ECO:0000313" key="2">
    <source>
        <dbReference type="Proteomes" id="UP001374535"/>
    </source>
</evidence>
<accession>A0AAQ3RPG2</accession>
<proteinExistence type="predicted"/>
<keyword evidence="2" id="KW-1185">Reference proteome</keyword>
<dbReference type="AlphaFoldDB" id="A0AAQ3RPG2"/>
<organism evidence="1 2">
    <name type="scientific">Vigna mungo</name>
    <name type="common">Black gram</name>
    <name type="synonym">Phaseolus mungo</name>
    <dbReference type="NCBI Taxonomy" id="3915"/>
    <lineage>
        <taxon>Eukaryota</taxon>
        <taxon>Viridiplantae</taxon>
        <taxon>Streptophyta</taxon>
        <taxon>Embryophyta</taxon>
        <taxon>Tracheophyta</taxon>
        <taxon>Spermatophyta</taxon>
        <taxon>Magnoliopsida</taxon>
        <taxon>eudicotyledons</taxon>
        <taxon>Gunneridae</taxon>
        <taxon>Pentapetalae</taxon>
        <taxon>rosids</taxon>
        <taxon>fabids</taxon>
        <taxon>Fabales</taxon>
        <taxon>Fabaceae</taxon>
        <taxon>Papilionoideae</taxon>
        <taxon>50 kb inversion clade</taxon>
        <taxon>NPAAA clade</taxon>
        <taxon>indigoferoid/millettioid clade</taxon>
        <taxon>Phaseoleae</taxon>
        <taxon>Vigna</taxon>
    </lineage>
</organism>
<name>A0AAQ3RPG2_VIGMU</name>
<dbReference type="EMBL" id="CP144692">
    <property type="protein sequence ID" value="WVY99265.1"/>
    <property type="molecule type" value="Genomic_DNA"/>
</dbReference>
<sequence>MSEGVIDDGFLNSIGKGALNFVINSFHEPIKTGISRTPNQGEKRYINILKPTTETVESLEDEEIDLMVERFSKFLLCKRETNFNFVGNKEHSIKEMYTATSPYRPKTGFERHMVEQMQTLVNHHSTYTFRIDKLDQEIVAL</sequence>